<accession>A0A7R9HJD3</accession>
<reference evidence="17" key="1">
    <citation type="submission" date="2020-11" db="EMBL/GenBank/DDBJ databases">
        <authorList>
            <person name="Tran Van P."/>
        </authorList>
    </citation>
    <scope>NUCLEOTIDE SEQUENCE</scope>
</reference>
<dbReference type="EMBL" id="OB792806">
    <property type="protein sequence ID" value="CAD7424560.1"/>
    <property type="molecule type" value="Genomic_DNA"/>
</dbReference>
<dbReference type="Pfam" id="PF00067">
    <property type="entry name" value="p450"/>
    <property type="match status" value="2"/>
</dbReference>
<name>A0A7R9HJD3_9NEOP</name>
<evidence type="ECO:0000256" key="15">
    <source>
        <dbReference type="RuleBase" id="RU000461"/>
    </source>
</evidence>
<dbReference type="InterPro" id="IPR036396">
    <property type="entry name" value="Cyt_P450_sf"/>
</dbReference>
<keyword evidence="8" id="KW-0256">Endoplasmic reticulum</keyword>
<keyword evidence="16" id="KW-1133">Transmembrane helix</keyword>
<evidence type="ECO:0000256" key="11">
    <source>
        <dbReference type="ARBA" id="ARBA00023004"/>
    </source>
</evidence>
<keyword evidence="7 14" id="KW-0479">Metal-binding</keyword>
<comment type="cofactor">
    <cofactor evidence="1 14">
        <name>heme</name>
        <dbReference type="ChEBI" id="CHEBI:30413"/>
    </cofactor>
</comment>
<evidence type="ECO:0000256" key="2">
    <source>
        <dbReference type="ARBA" id="ARBA00003690"/>
    </source>
</evidence>
<dbReference type="InterPro" id="IPR001128">
    <property type="entry name" value="Cyt_P450"/>
</dbReference>
<evidence type="ECO:0008006" key="18">
    <source>
        <dbReference type="Google" id="ProtNLM"/>
    </source>
</evidence>
<keyword evidence="9" id="KW-0492">Microsome</keyword>
<dbReference type="CDD" id="cd11056">
    <property type="entry name" value="CYP6-like"/>
    <property type="match status" value="1"/>
</dbReference>
<gene>
    <name evidence="17" type="ORF">TMSB3V08_LOCUS1499</name>
</gene>
<dbReference type="PROSITE" id="PS00086">
    <property type="entry name" value="CYTOCHROME_P450"/>
    <property type="match status" value="1"/>
</dbReference>
<dbReference type="GO" id="GO:0005506">
    <property type="term" value="F:iron ion binding"/>
    <property type="evidence" value="ECO:0007669"/>
    <property type="project" value="InterPro"/>
</dbReference>
<evidence type="ECO:0000256" key="5">
    <source>
        <dbReference type="ARBA" id="ARBA00010617"/>
    </source>
</evidence>
<dbReference type="InterPro" id="IPR050476">
    <property type="entry name" value="Insect_CytP450_Detox"/>
</dbReference>
<evidence type="ECO:0000256" key="1">
    <source>
        <dbReference type="ARBA" id="ARBA00001971"/>
    </source>
</evidence>
<feature type="transmembrane region" description="Helical" evidence="16">
    <location>
        <begin position="7"/>
        <end position="27"/>
    </location>
</feature>
<keyword evidence="13 16" id="KW-0472">Membrane</keyword>
<proteinExistence type="inferred from homology"/>
<evidence type="ECO:0000256" key="10">
    <source>
        <dbReference type="ARBA" id="ARBA00023002"/>
    </source>
</evidence>
<keyword evidence="16" id="KW-0812">Transmembrane</keyword>
<dbReference type="PANTHER" id="PTHR24292">
    <property type="entry name" value="CYTOCHROME P450"/>
    <property type="match status" value="1"/>
</dbReference>
<evidence type="ECO:0000256" key="7">
    <source>
        <dbReference type="ARBA" id="ARBA00022723"/>
    </source>
</evidence>
<evidence type="ECO:0000256" key="13">
    <source>
        <dbReference type="ARBA" id="ARBA00023136"/>
    </source>
</evidence>
<evidence type="ECO:0000256" key="6">
    <source>
        <dbReference type="ARBA" id="ARBA00022617"/>
    </source>
</evidence>
<dbReference type="GO" id="GO:0016705">
    <property type="term" value="F:oxidoreductase activity, acting on paired donors, with incorporation or reduction of molecular oxygen"/>
    <property type="evidence" value="ECO:0007669"/>
    <property type="project" value="InterPro"/>
</dbReference>
<sequence length="564" mass="64521">MGFVLDSLLLELFLILASLLALLYYYLSRNEDYWKSRGVPFIQPTTFFGNLKDVVLMHTSEPEQLARLYFQLEGHSFGGIFQSVTPILLLRDPELIKTVLVKDFDHFHDRGIPLNEKKNPLGAHLITLEGSRWKTLRSKLTPAFTSGKLKNMFQFVVECAQDMTVHLEEKVPDDGGRLEIKEIFAKYTTNVIGSCGFGLRLNTFEDPHSKFRRMGRQFFEPTYWKFLRRWIIINVPVMQKLKISAFSHEMTSFFMGIVKETIGYRESNGVMRSDFLQLLIELKNRGRVDLPSSNESVTTTDGTIQDANKGDLGLTVSYHRSYSRLTINTIDYLSINILHLSELTDSLLTAQCFMFFMAGFETSSTTMSFCVYELAINPEVQDRLLREVDETLLKTRGEPTYQDISTMDYLDSVIKETLRKYPVVHTLMRVCTRPYTLPGTNLRLEAGTKLVVPLFGLHYDPRYHPDPYRFDPERFSGEGSRPVIPAYTYLPFGEGPRNCIGLRFGLMQVKAGLVYLLSKYKLSSCDKTTVPPRFDPRTIVASPLGGVWLKVTPRRSPGTPPYAE</sequence>
<organism evidence="17">
    <name type="scientific">Timema monikensis</name>
    <dbReference type="NCBI Taxonomy" id="170555"/>
    <lineage>
        <taxon>Eukaryota</taxon>
        <taxon>Metazoa</taxon>
        <taxon>Ecdysozoa</taxon>
        <taxon>Arthropoda</taxon>
        <taxon>Hexapoda</taxon>
        <taxon>Insecta</taxon>
        <taxon>Pterygota</taxon>
        <taxon>Neoptera</taxon>
        <taxon>Polyneoptera</taxon>
        <taxon>Phasmatodea</taxon>
        <taxon>Timematodea</taxon>
        <taxon>Timematoidea</taxon>
        <taxon>Timematidae</taxon>
        <taxon>Timema</taxon>
    </lineage>
</organism>
<evidence type="ECO:0000256" key="14">
    <source>
        <dbReference type="PIRSR" id="PIRSR602403-1"/>
    </source>
</evidence>
<dbReference type="SUPFAM" id="SSF48264">
    <property type="entry name" value="Cytochrome P450"/>
    <property type="match status" value="1"/>
</dbReference>
<dbReference type="Gene3D" id="1.10.630.10">
    <property type="entry name" value="Cytochrome P450"/>
    <property type="match status" value="1"/>
</dbReference>
<evidence type="ECO:0000256" key="4">
    <source>
        <dbReference type="ARBA" id="ARBA00004406"/>
    </source>
</evidence>
<comment type="function">
    <text evidence="2">May be involved in the metabolism of insect hormones and in the breakdown of synthetic insecticides.</text>
</comment>
<evidence type="ECO:0000256" key="12">
    <source>
        <dbReference type="ARBA" id="ARBA00023033"/>
    </source>
</evidence>
<dbReference type="GO" id="GO:0005789">
    <property type="term" value="C:endoplasmic reticulum membrane"/>
    <property type="evidence" value="ECO:0007669"/>
    <property type="project" value="UniProtKB-SubCell"/>
</dbReference>
<dbReference type="GO" id="GO:0020037">
    <property type="term" value="F:heme binding"/>
    <property type="evidence" value="ECO:0007669"/>
    <property type="project" value="InterPro"/>
</dbReference>
<dbReference type="PANTHER" id="PTHR24292:SF54">
    <property type="entry name" value="CYP9F3-RELATED"/>
    <property type="match status" value="1"/>
</dbReference>
<keyword evidence="10 15" id="KW-0560">Oxidoreductase</keyword>
<keyword evidence="11 14" id="KW-0408">Iron</keyword>
<dbReference type="GO" id="GO:0004497">
    <property type="term" value="F:monooxygenase activity"/>
    <property type="evidence" value="ECO:0007669"/>
    <property type="project" value="UniProtKB-KW"/>
</dbReference>
<evidence type="ECO:0000256" key="9">
    <source>
        <dbReference type="ARBA" id="ARBA00022848"/>
    </source>
</evidence>
<keyword evidence="12 15" id="KW-0503">Monooxygenase</keyword>
<evidence type="ECO:0000256" key="8">
    <source>
        <dbReference type="ARBA" id="ARBA00022824"/>
    </source>
</evidence>
<evidence type="ECO:0000313" key="17">
    <source>
        <dbReference type="EMBL" id="CAD7424560.1"/>
    </source>
</evidence>
<evidence type="ECO:0000256" key="16">
    <source>
        <dbReference type="SAM" id="Phobius"/>
    </source>
</evidence>
<dbReference type="PRINTS" id="PR00465">
    <property type="entry name" value="EP450IV"/>
</dbReference>
<dbReference type="InterPro" id="IPR017972">
    <property type="entry name" value="Cyt_P450_CS"/>
</dbReference>
<comment type="subcellular location">
    <subcellularLocation>
        <location evidence="4">Endoplasmic reticulum membrane</location>
        <topology evidence="4">Peripheral membrane protein</topology>
    </subcellularLocation>
    <subcellularLocation>
        <location evidence="3">Microsome membrane</location>
        <topology evidence="3">Peripheral membrane protein</topology>
    </subcellularLocation>
</comment>
<feature type="binding site" description="axial binding residue" evidence="14">
    <location>
        <position position="499"/>
    </location>
    <ligand>
        <name>heme</name>
        <dbReference type="ChEBI" id="CHEBI:30413"/>
    </ligand>
    <ligandPart>
        <name>Fe</name>
        <dbReference type="ChEBI" id="CHEBI:18248"/>
    </ligandPart>
</feature>
<protein>
    <recommendedName>
        <fullName evidence="18">Cytochrome P450</fullName>
    </recommendedName>
</protein>
<evidence type="ECO:0000256" key="3">
    <source>
        <dbReference type="ARBA" id="ARBA00004174"/>
    </source>
</evidence>
<dbReference type="InterPro" id="IPR002403">
    <property type="entry name" value="Cyt_P450_E_grp-IV"/>
</dbReference>
<keyword evidence="6 14" id="KW-0349">Heme</keyword>
<dbReference type="PRINTS" id="PR00385">
    <property type="entry name" value="P450"/>
</dbReference>
<dbReference type="AlphaFoldDB" id="A0A7R9HJD3"/>
<comment type="similarity">
    <text evidence="5 15">Belongs to the cytochrome P450 family.</text>
</comment>